<dbReference type="InterPro" id="IPR020627">
    <property type="entry name" value="KhpA"/>
</dbReference>
<dbReference type="Pfam" id="PF13083">
    <property type="entry name" value="KH_KhpA-B"/>
    <property type="match status" value="1"/>
</dbReference>
<dbReference type="SUPFAM" id="SSF54814">
    <property type="entry name" value="Prokaryotic type KH domain (KH-domain type II)"/>
    <property type="match status" value="1"/>
</dbReference>
<name>A0A1A9HFH2_HELPX</name>
<evidence type="ECO:0000313" key="1">
    <source>
        <dbReference type="EMBL" id="ANH48551.1"/>
    </source>
</evidence>
<accession>A0A1A9HFH2</accession>
<reference evidence="1 2" key="1">
    <citation type="submission" date="2014-04" db="EMBL/GenBank/DDBJ databases">
        <title>Detecting global and local adaptation in a worldwide sample of Helicobacter pylori genomes.</title>
        <authorList>
            <person name="Montano V."/>
            <person name="Didelot X."/>
            <person name="Foll M."/>
            <person name="Linz B."/>
            <person name="Reinhardt R."/>
            <person name="Suerbaum S."/>
            <person name="Moodley Y."/>
            <person name="Jensen J.D."/>
        </authorList>
    </citation>
    <scope>NUCLEOTIDE SEQUENCE [LARGE SCALE GENOMIC DNA]</scope>
    <source>
        <strain evidence="1 2">K26A1</strain>
    </source>
</reference>
<dbReference type="InterPro" id="IPR009019">
    <property type="entry name" value="KH_sf_prok-type"/>
</dbReference>
<dbReference type="EMBL" id="CP011486">
    <property type="protein sequence ID" value="ANH48551.1"/>
    <property type="molecule type" value="Genomic_DNA"/>
</dbReference>
<gene>
    <name evidence="1" type="ORF">AA977_05295</name>
</gene>
<dbReference type="RefSeq" id="WP_020972762.1">
    <property type="nucleotide sequence ID" value="NZ_CP011486.1"/>
</dbReference>
<dbReference type="GO" id="GO:0003723">
    <property type="term" value="F:RNA binding"/>
    <property type="evidence" value="ECO:0007669"/>
    <property type="project" value="InterPro"/>
</dbReference>
<sequence length="117" mass="13098">MHELDSLDTPFSQDECKDYSHCVATFLEKYLKKVVSFPQALSVEYTLLEDKIKQITIYTHPSDMGHVIGKEGKMVSAIKAFVSGVKAKDGFSYKIVVFANNDKNSDKNPHVLGDKTP</sequence>
<proteinExistence type="predicted"/>
<organism evidence="1 2">
    <name type="scientific">Helicobacter pylori</name>
    <name type="common">Campylobacter pylori</name>
    <dbReference type="NCBI Taxonomy" id="210"/>
    <lineage>
        <taxon>Bacteria</taxon>
        <taxon>Pseudomonadati</taxon>
        <taxon>Campylobacterota</taxon>
        <taxon>Epsilonproteobacteria</taxon>
        <taxon>Campylobacterales</taxon>
        <taxon>Helicobacteraceae</taxon>
        <taxon>Helicobacter</taxon>
    </lineage>
</organism>
<evidence type="ECO:0000313" key="2">
    <source>
        <dbReference type="Proteomes" id="UP000078062"/>
    </source>
</evidence>
<dbReference type="Proteomes" id="UP000078062">
    <property type="component" value="Chromosome"/>
</dbReference>
<protein>
    <submittedName>
        <fullName evidence="1">RNA-binding protein</fullName>
    </submittedName>
</protein>
<dbReference type="CDD" id="cd22533">
    <property type="entry name" value="KH-II_YlqC-like"/>
    <property type="match status" value="1"/>
</dbReference>
<dbReference type="PATRIC" id="fig|210.2441.peg.1087"/>
<dbReference type="AlphaFoldDB" id="A0A1A9HFH2"/>